<dbReference type="EMBL" id="PEZH01000020">
    <property type="protein sequence ID" value="PIS15221.1"/>
    <property type="molecule type" value="Genomic_DNA"/>
</dbReference>
<gene>
    <name evidence="1" type="ORF">COT63_01130</name>
</gene>
<dbReference type="SUPFAM" id="SSF48371">
    <property type="entry name" value="ARM repeat"/>
    <property type="match status" value="1"/>
</dbReference>
<sequence>MNRLHKELLATIIKENNESPFVTKHNTNYEGHSDKSYRLSNAQLRKLAKAWLKKHIDLNFDNFVQLLNSLYENGQSSSEKYIAGFIIEYSPKYRKYIEPKLLNSWLNNLTGWAQVDSLCQSKFDWRDLLSNWRQWKDLLKKLNKSKNINKRRASLVLLIKPVRNSNSKKLTDTAIQNIENVKEEKDISITKATSWLLRAMIKKS</sequence>
<name>A0A2H0WRH7_9BACT</name>
<reference evidence="2" key="1">
    <citation type="submission" date="2017-09" db="EMBL/GenBank/DDBJ databases">
        <title>Depth-based differentiation of microbial function through sediment-hosted aquifers and enrichment of novel symbionts in the deep terrestrial subsurface.</title>
        <authorList>
            <person name="Probst A.J."/>
            <person name="Ladd B."/>
            <person name="Jarett J.K."/>
            <person name="Geller-Mcgrath D.E."/>
            <person name="Sieber C.M.K."/>
            <person name="Emerson J.B."/>
            <person name="Anantharaman K."/>
            <person name="Thomas B.C."/>
            <person name="Malmstrom R."/>
            <person name="Stieglmeier M."/>
            <person name="Klingl A."/>
            <person name="Woyke T."/>
            <person name="Ryan C.M."/>
            <person name="Banfield J.F."/>
        </authorList>
    </citation>
    <scope>NUCLEOTIDE SEQUENCE [LARGE SCALE GENOMIC DNA]</scope>
</reference>
<comment type="caution">
    <text evidence="1">The sequence shown here is derived from an EMBL/GenBank/DDBJ whole genome shotgun (WGS) entry which is preliminary data.</text>
</comment>
<dbReference type="Pfam" id="PF08713">
    <property type="entry name" value="DNA_alkylation"/>
    <property type="match status" value="1"/>
</dbReference>
<evidence type="ECO:0000313" key="1">
    <source>
        <dbReference type="EMBL" id="PIS15221.1"/>
    </source>
</evidence>
<proteinExistence type="predicted"/>
<organism evidence="1 2">
    <name type="scientific">Candidatus Shapirobacteria bacterium CG09_land_8_20_14_0_10_38_17</name>
    <dbReference type="NCBI Taxonomy" id="1974884"/>
    <lineage>
        <taxon>Bacteria</taxon>
        <taxon>Candidatus Shapironibacteriota</taxon>
    </lineage>
</organism>
<dbReference type="InterPro" id="IPR016024">
    <property type="entry name" value="ARM-type_fold"/>
</dbReference>
<evidence type="ECO:0008006" key="3">
    <source>
        <dbReference type="Google" id="ProtNLM"/>
    </source>
</evidence>
<accession>A0A2H0WRH7</accession>
<evidence type="ECO:0000313" key="2">
    <source>
        <dbReference type="Proteomes" id="UP000231282"/>
    </source>
</evidence>
<protein>
    <recommendedName>
        <fullName evidence="3">DNA alkylation repair protein</fullName>
    </recommendedName>
</protein>
<dbReference type="PANTHER" id="PTHR34070:SF1">
    <property type="entry name" value="DNA ALKYLATION REPAIR PROTEIN"/>
    <property type="match status" value="1"/>
</dbReference>
<dbReference type="AlphaFoldDB" id="A0A2H0WRH7"/>
<dbReference type="InterPro" id="IPR014825">
    <property type="entry name" value="DNA_alkylation"/>
</dbReference>
<dbReference type="Proteomes" id="UP000231282">
    <property type="component" value="Unassembled WGS sequence"/>
</dbReference>
<dbReference type="Gene3D" id="1.25.10.90">
    <property type="match status" value="1"/>
</dbReference>
<dbReference type="PANTHER" id="PTHR34070">
    <property type="entry name" value="ARMADILLO-TYPE FOLD"/>
    <property type="match status" value="1"/>
</dbReference>